<organism evidence="1 2">
    <name type="scientific">Rhizoctonia solani</name>
    <dbReference type="NCBI Taxonomy" id="456999"/>
    <lineage>
        <taxon>Eukaryota</taxon>
        <taxon>Fungi</taxon>
        <taxon>Dikarya</taxon>
        <taxon>Basidiomycota</taxon>
        <taxon>Agaricomycotina</taxon>
        <taxon>Agaricomycetes</taxon>
        <taxon>Cantharellales</taxon>
        <taxon>Ceratobasidiaceae</taxon>
        <taxon>Rhizoctonia</taxon>
    </lineage>
</organism>
<dbReference type="EMBL" id="CAJMWV010000911">
    <property type="protein sequence ID" value="CAE6420210.1"/>
    <property type="molecule type" value="Genomic_DNA"/>
</dbReference>
<proteinExistence type="predicted"/>
<sequence length="100" mass="11204">MAHHLEWYPPGQACYPPELPASFRSIHDLKPIVGVPRDDEVIGIHTVMHVASKVSGVPGMHNPRFFMQLADHLFNVQMAKYRSKYSLITSPSVSAYSSVQ</sequence>
<dbReference type="AlphaFoldDB" id="A0A8H2X7X7"/>
<dbReference type="OrthoDB" id="3156967at2759"/>
<name>A0A8H2X7X7_9AGAM</name>
<reference evidence="1" key="1">
    <citation type="submission" date="2021-01" db="EMBL/GenBank/DDBJ databases">
        <authorList>
            <person name="Kaushik A."/>
        </authorList>
    </citation>
    <scope>NUCLEOTIDE SEQUENCE</scope>
    <source>
        <strain evidence="1">AG3-1AP</strain>
    </source>
</reference>
<gene>
    <name evidence="1" type="ORF">RDB_LOCUS31971</name>
</gene>
<evidence type="ECO:0000313" key="2">
    <source>
        <dbReference type="Proteomes" id="UP000663831"/>
    </source>
</evidence>
<protein>
    <submittedName>
        <fullName evidence="1">Uncharacterized protein</fullName>
    </submittedName>
</protein>
<comment type="caution">
    <text evidence="1">The sequence shown here is derived from an EMBL/GenBank/DDBJ whole genome shotgun (WGS) entry which is preliminary data.</text>
</comment>
<evidence type="ECO:0000313" key="1">
    <source>
        <dbReference type="EMBL" id="CAE6420210.1"/>
    </source>
</evidence>
<dbReference type="Proteomes" id="UP000663831">
    <property type="component" value="Unassembled WGS sequence"/>
</dbReference>
<accession>A0A8H2X7X7</accession>